<dbReference type="RefSeq" id="WP_012414680.1">
    <property type="nucleotide sequence ID" value="NC_010644.1"/>
</dbReference>
<reference evidence="2 3" key="1">
    <citation type="journal article" date="2009" name="Appl. Environ. Microbiol.">
        <title>Genomic analysis of 'Elusimicrobium minutum,' the first cultivated representative of the phylum 'Elusimicrobia' (formerly termite group 1).</title>
        <authorList>
            <person name="Herlemann D.P.R."/>
            <person name="Geissinger O."/>
            <person name="Ikeda-Ohtsubo W."/>
            <person name="Kunin V."/>
            <person name="Sun H."/>
            <person name="Lapidus A."/>
            <person name="Hugenholtz P."/>
            <person name="Brune A."/>
        </authorList>
    </citation>
    <scope>NUCLEOTIDE SEQUENCE [LARGE SCALE GENOMIC DNA]</scope>
    <source>
        <strain evidence="2 3">Pei191</strain>
    </source>
</reference>
<protein>
    <submittedName>
        <fullName evidence="2">Uncharacterized protein</fullName>
    </submittedName>
</protein>
<proteinExistence type="predicted"/>
<gene>
    <name evidence="2" type="ordered locus">Emin_0509</name>
</gene>
<sequence length="215" mass="26116">MKKIAGLLLVFLLPMVVFAQLTDEQKFYNAKLPYDKKFEDYIKKYHIDEYLETVLLDHNDLLAVAKREGYKQYFFELFKIDSYSIIEKKDIKRYKVNNEYVDTPYKYADFERKYFNITLDKTGGLPRHYKDQIGYAVMHWAYKEMYEISRNYDTTADRTAEYAAYHMAIFYMLQTTYEYEDFLKENNYPIPTFTKAEQDVIEFFLLEKNDIEEDY</sequence>
<dbReference type="STRING" id="445932.Emin_0509"/>
<dbReference type="AlphaFoldDB" id="B2KCE4"/>
<keyword evidence="1" id="KW-0732">Signal</keyword>
<accession>B2KCE4</accession>
<organism evidence="2 3">
    <name type="scientific">Elusimicrobium minutum (strain Pei191)</name>
    <dbReference type="NCBI Taxonomy" id="445932"/>
    <lineage>
        <taxon>Bacteria</taxon>
        <taxon>Pseudomonadati</taxon>
        <taxon>Elusimicrobiota</taxon>
        <taxon>Elusimicrobia</taxon>
        <taxon>Elusimicrobiales</taxon>
        <taxon>Elusimicrobiaceae</taxon>
        <taxon>Elusimicrobium</taxon>
    </lineage>
</organism>
<evidence type="ECO:0000313" key="3">
    <source>
        <dbReference type="Proteomes" id="UP000001029"/>
    </source>
</evidence>
<feature type="signal peptide" evidence="1">
    <location>
        <begin position="1"/>
        <end position="19"/>
    </location>
</feature>
<keyword evidence="3" id="KW-1185">Reference proteome</keyword>
<name>B2KCE4_ELUMP</name>
<dbReference type="EMBL" id="CP001055">
    <property type="protein sequence ID" value="ACC98065.1"/>
    <property type="molecule type" value="Genomic_DNA"/>
</dbReference>
<dbReference type="HOGENOM" id="CLU_1281518_0_0_0"/>
<feature type="chain" id="PRO_5002777720" evidence="1">
    <location>
        <begin position="20"/>
        <end position="215"/>
    </location>
</feature>
<evidence type="ECO:0000256" key="1">
    <source>
        <dbReference type="SAM" id="SignalP"/>
    </source>
</evidence>
<dbReference type="KEGG" id="emi:Emin_0509"/>
<dbReference type="Proteomes" id="UP000001029">
    <property type="component" value="Chromosome"/>
</dbReference>
<evidence type="ECO:0000313" key="2">
    <source>
        <dbReference type="EMBL" id="ACC98065.1"/>
    </source>
</evidence>